<evidence type="ECO:0008006" key="4">
    <source>
        <dbReference type="Google" id="ProtNLM"/>
    </source>
</evidence>
<dbReference type="EMBL" id="CAJNOQ010031266">
    <property type="protein sequence ID" value="CAF1579064.1"/>
    <property type="molecule type" value="Genomic_DNA"/>
</dbReference>
<evidence type="ECO:0000313" key="3">
    <source>
        <dbReference type="Proteomes" id="UP000663829"/>
    </source>
</evidence>
<evidence type="ECO:0000313" key="1">
    <source>
        <dbReference type="EMBL" id="CAF1579064.1"/>
    </source>
</evidence>
<evidence type="ECO:0000313" key="2">
    <source>
        <dbReference type="EMBL" id="CAF4445665.1"/>
    </source>
</evidence>
<feature type="non-terminal residue" evidence="1">
    <location>
        <position position="342"/>
    </location>
</feature>
<proteinExistence type="predicted"/>
<dbReference type="Proteomes" id="UP000663829">
    <property type="component" value="Unassembled WGS sequence"/>
</dbReference>
<dbReference type="EMBL" id="CAJOBC010097195">
    <property type="protein sequence ID" value="CAF4445665.1"/>
    <property type="molecule type" value="Genomic_DNA"/>
</dbReference>
<reference evidence="1" key="1">
    <citation type="submission" date="2021-02" db="EMBL/GenBank/DDBJ databases">
        <authorList>
            <person name="Nowell W R."/>
        </authorList>
    </citation>
    <scope>NUCLEOTIDE SEQUENCE</scope>
</reference>
<name>A0A815Z782_9BILA</name>
<sequence>MCRQWWTAEMKAENMSHVQFLTGEALKWYLTQVEHITTWAAFKAAVRASYPPPPEPTRTGIFQQLLTRKQHHDEKFIQYYSDVRKLCHKGDPKLSSEQQLDLLQNGMKICLLDKISGLGVVTPEKLLEIVQLYEAEQQLIDSRTLQATSDSTTLALQSSIVDSLTSEFILGNDWRQTHTVHILDDRLTLRHHGLQTFVQFEPNVSVPVRLTSTTQLLPREENLVAVTLPTSSAATVYFKSNSQLQFNKNVMLSDGLLNVKNYKSALTVYNPSSFPRTLPTNTVLGNATFPDTRQSRFHPVTEVSSFLSAINTPVVLSQISTEPSVLSPTRHIRSQHNALLDK</sequence>
<organism evidence="1 3">
    <name type="scientific">Didymodactylos carnosus</name>
    <dbReference type="NCBI Taxonomy" id="1234261"/>
    <lineage>
        <taxon>Eukaryota</taxon>
        <taxon>Metazoa</taxon>
        <taxon>Spiralia</taxon>
        <taxon>Gnathifera</taxon>
        <taxon>Rotifera</taxon>
        <taxon>Eurotatoria</taxon>
        <taxon>Bdelloidea</taxon>
        <taxon>Philodinida</taxon>
        <taxon>Philodinidae</taxon>
        <taxon>Didymodactylos</taxon>
    </lineage>
</organism>
<protein>
    <recommendedName>
        <fullName evidence="4">Retrotransposon gag domain-containing protein</fullName>
    </recommendedName>
</protein>
<accession>A0A815Z782</accession>
<dbReference type="AlphaFoldDB" id="A0A815Z782"/>
<comment type="caution">
    <text evidence="1">The sequence shown here is derived from an EMBL/GenBank/DDBJ whole genome shotgun (WGS) entry which is preliminary data.</text>
</comment>
<dbReference type="Proteomes" id="UP000681722">
    <property type="component" value="Unassembled WGS sequence"/>
</dbReference>
<keyword evidence="3" id="KW-1185">Reference proteome</keyword>
<gene>
    <name evidence="1" type="ORF">GPM918_LOCUS40954</name>
    <name evidence="2" type="ORF">SRO942_LOCUS41950</name>
</gene>